<keyword evidence="2" id="KW-1185">Reference proteome</keyword>
<dbReference type="EMBL" id="JAAAMU010000002">
    <property type="protein sequence ID" value="NBC68255.1"/>
    <property type="molecule type" value="Genomic_DNA"/>
</dbReference>
<evidence type="ECO:0000313" key="1">
    <source>
        <dbReference type="EMBL" id="NBC68255.1"/>
    </source>
</evidence>
<sequence length="93" mass="11240">MKLAYRFDERRIEILESANGTDAEFEINLRDLDLEDGLREVKKRFDENDSYTDVLFYAYENHRFKVIVRSEYYVDFIMALMGNGLLRQVEWTE</sequence>
<comment type="caution">
    <text evidence="1">The sequence shown here is derived from an EMBL/GenBank/DDBJ whole genome shotgun (WGS) entry which is preliminary data.</text>
</comment>
<reference evidence="1 2" key="1">
    <citation type="submission" date="2020-01" db="EMBL/GenBank/DDBJ databases">
        <title>Paenibacillus soybeanensis sp. nov. isolated from the nodules of soybean (Glycine max(L.) Merr).</title>
        <authorList>
            <person name="Wang H."/>
        </authorList>
    </citation>
    <scope>NUCLEOTIDE SEQUENCE [LARGE SCALE GENOMIC DNA]</scope>
    <source>
        <strain evidence="1 2">DSM 23054</strain>
    </source>
</reference>
<evidence type="ECO:0000313" key="2">
    <source>
        <dbReference type="Proteomes" id="UP000558113"/>
    </source>
</evidence>
<dbReference type="RefSeq" id="WP_161694876.1">
    <property type="nucleotide sequence ID" value="NZ_JAAAMU010000002.1"/>
</dbReference>
<dbReference type="Proteomes" id="UP000558113">
    <property type="component" value="Unassembled WGS sequence"/>
</dbReference>
<dbReference type="AlphaFoldDB" id="A0A7X4YKW3"/>
<accession>A0A7X4YKW3</accession>
<name>A0A7X4YKW3_9BACL</name>
<protein>
    <submittedName>
        <fullName evidence="1">Uncharacterized protein</fullName>
    </submittedName>
</protein>
<gene>
    <name evidence="1" type="ORF">GT003_04485</name>
</gene>
<proteinExistence type="predicted"/>
<dbReference type="OrthoDB" id="2941641at2"/>
<organism evidence="1 2">
    <name type="scientific">Paenibacillus sacheonensis</name>
    <dbReference type="NCBI Taxonomy" id="742054"/>
    <lineage>
        <taxon>Bacteria</taxon>
        <taxon>Bacillati</taxon>
        <taxon>Bacillota</taxon>
        <taxon>Bacilli</taxon>
        <taxon>Bacillales</taxon>
        <taxon>Paenibacillaceae</taxon>
        <taxon>Paenibacillus</taxon>
    </lineage>
</organism>